<evidence type="ECO:0000256" key="8">
    <source>
        <dbReference type="ARBA" id="ARBA00022833"/>
    </source>
</evidence>
<feature type="compositionally biased region" description="Polar residues" evidence="11">
    <location>
        <begin position="19"/>
        <end position="28"/>
    </location>
</feature>
<evidence type="ECO:0000256" key="3">
    <source>
        <dbReference type="ARBA" id="ARBA00022679"/>
    </source>
</evidence>
<feature type="domain" description="RING-type" evidence="14">
    <location>
        <begin position="744"/>
        <end position="957"/>
    </location>
</feature>
<dbReference type="InterPro" id="IPR031127">
    <property type="entry name" value="E3_UB_ligase_RBR"/>
</dbReference>
<dbReference type="Gene3D" id="3.30.40.10">
    <property type="entry name" value="Zinc/RING finger domain, C3HC4 (zinc finger)"/>
    <property type="match status" value="1"/>
</dbReference>
<feature type="compositionally biased region" description="Polar residues" evidence="11">
    <location>
        <begin position="80"/>
        <end position="89"/>
    </location>
</feature>
<evidence type="ECO:0000256" key="5">
    <source>
        <dbReference type="ARBA" id="ARBA00022737"/>
    </source>
</evidence>
<evidence type="ECO:0000256" key="6">
    <source>
        <dbReference type="ARBA" id="ARBA00022771"/>
    </source>
</evidence>
<dbReference type="Pfam" id="PF00097">
    <property type="entry name" value="zf-C3HC4"/>
    <property type="match status" value="1"/>
</dbReference>
<keyword evidence="7" id="KW-0833">Ubl conjugation pathway</keyword>
<dbReference type="SMART" id="SM00184">
    <property type="entry name" value="RING"/>
    <property type="match status" value="1"/>
</dbReference>
<dbReference type="InterPro" id="IPR017907">
    <property type="entry name" value="Znf_RING_CS"/>
</dbReference>
<name>A0AA38PV79_9AGAR</name>
<dbReference type="CDD" id="cd22585">
    <property type="entry name" value="Rcat_RBR_DEAH12-like"/>
    <property type="match status" value="1"/>
</dbReference>
<feature type="region of interest" description="Disordered" evidence="11">
    <location>
        <begin position="129"/>
        <end position="190"/>
    </location>
</feature>
<dbReference type="GO" id="GO:0061630">
    <property type="term" value="F:ubiquitin protein ligase activity"/>
    <property type="evidence" value="ECO:0007669"/>
    <property type="project" value="UniProtKB-EC"/>
</dbReference>
<evidence type="ECO:0000256" key="11">
    <source>
        <dbReference type="SAM" id="MobiDB-lite"/>
    </source>
</evidence>
<dbReference type="Proteomes" id="UP001163850">
    <property type="component" value="Unassembled WGS sequence"/>
</dbReference>
<evidence type="ECO:0000256" key="9">
    <source>
        <dbReference type="PROSITE-ProRule" id="PRU00723"/>
    </source>
</evidence>
<reference evidence="15" key="1">
    <citation type="submission" date="2022-08" db="EMBL/GenBank/DDBJ databases">
        <authorList>
            <consortium name="DOE Joint Genome Institute"/>
            <person name="Min B."/>
            <person name="Riley R."/>
            <person name="Sierra-Patev S."/>
            <person name="Naranjo-Ortiz M."/>
            <person name="Looney B."/>
            <person name="Konkel Z."/>
            <person name="Slot J.C."/>
            <person name="Sakamoto Y."/>
            <person name="Steenwyk J.L."/>
            <person name="Rokas A."/>
            <person name="Carro J."/>
            <person name="Camarero S."/>
            <person name="Ferreira P."/>
            <person name="Molpeceres G."/>
            <person name="Ruiz-Duenas F.J."/>
            <person name="Serrano A."/>
            <person name="Henrissat B."/>
            <person name="Drula E."/>
            <person name="Hughes K.W."/>
            <person name="Mata J.L."/>
            <person name="Ishikawa N.K."/>
            <person name="Vargas-Isla R."/>
            <person name="Ushijima S."/>
            <person name="Smith C.A."/>
            <person name="Ahrendt S."/>
            <person name="Andreopoulos W."/>
            <person name="He G."/>
            <person name="Labutti K."/>
            <person name="Lipzen A."/>
            <person name="Ng V."/>
            <person name="Sandor L."/>
            <person name="Barry K."/>
            <person name="Martinez A.T."/>
            <person name="Xiao Y."/>
            <person name="Gibbons J.G."/>
            <person name="Terashima K."/>
            <person name="Hibbett D.S."/>
            <person name="Grigoriev I.V."/>
        </authorList>
    </citation>
    <scope>NUCLEOTIDE SEQUENCE</scope>
    <source>
        <strain evidence="15">TFB7829</strain>
    </source>
</reference>
<dbReference type="SMART" id="SM00356">
    <property type="entry name" value="ZnF_C3H1"/>
    <property type="match status" value="2"/>
</dbReference>
<keyword evidence="6 9" id="KW-0863">Zinc-finger</keyword>
<feature type="domain" description="C3H1-type" evidence="13">
    <location>
        <begin position="46"/>
        <end position="73"/>
    </location>
</feature>
<evidence type="ECO:0000313" key="16">
    <source>
        <dbReference type="Proteomes" id="UP001163850"/>
    </source>
</evidence>
<dbReference type="PROSITE" id="PS51873">
    <property type="entry name" value="TRIAD"/>
    <property type="match status" value="1"/>
</dbReference>
<feature type="region of interest" description="Disordered" evidence="11">
    <location>
        <begin position="80"/>
        <end position="110"/>
    </location>
</feature>
<feature type="domain" description="C3H1-type" evidence="13">
    <location>
        <begin position="106"/>
        <end position="133"/>
    </location>
</feature>
<dbReference type="Gene3D" id="1.20.120.1750">
    <property type="match status" value="1"/>
</dbReference>
<feature type="zinc finger region" description="C3H1-type" evidence="9">
    <location>
        <begin position="46"/>
        <end position="73"/>
    </location>
</feature>
<evidence type="ECO:0000313" key="15">
    <source>
        <dbReference type="EMBL" id="KAJ3982578.1"/>
    </source>
</evidence>
<keyword evidence="3" id="KW-0808">Transferase</keyword>
<dbReference type="Pfam" id="PF01485">
    <property type="entry name" value="IBR"/>
    <property type="match status" value="1"/>
</dbReference>
<comment type="caution">
    <text evidence="15">The sequence shown here is derived from an EMBL/GenBank/DDBJ whole genome shotgun (WGS) entry which is preliminary data.</text>
</comment>
<feature type="compositionally biased region" description="Polar residues" evidence="11">
    <location>
        <begin position="139"/>
        <end position="164"/>
    </location>
</feature>
<dbReference type="EC" id="2.3.2.31" evidence="2"/>
<dbReference type="EMBL" id="MU802056">
    <property type="protein sequence ID" value="KAJ3982578.1"/>
    <property type="molecule type" value="Genomic_DNA"/>
</dbReference>
<evidence type="ECO:0000259" key="14">
    <source>
        <dbReference type="PROSITE" id="PS51873"/>
    </source>
</evidence>
<keyword evidence="8 9" id="KW-0862">Zinc</keyword>
<dbReference type="SUPFAM" id="SSF90229">
    <property type="entry name" value="CCCH zinc finger"/>
    <property type="match status" value="1"/>
</dbReference>
<feature type="zinc finger region" description="C3H1-type" evidence="9">
    <location>
        <begin position="106"/>
        <end position="133"/>
    </location>
</feature>
<evidence type="ECO:0000256" key="4">
    <source>
        <dbReference type="ARBA" id="ARBA00022723"/>
    </source>
</evidence>
<evidence type="ECO:0000256" key="10">
    <source>
        <dbReference type="SAM" id="Coils"/>
    </source>
</evidence>
<dbReference type="Pfam" id="PF26200">
    <property type="entry name" value="Rcat_RNF216"/>
    <property type="match status" value="1"/>
</dbReference>
<dbReference type="InterPro" id="IPR044066">
    <property type="entry name" value="TRIAD_supradom"/>
</dbReference>
<dbReference type="PROSITE" id="PS00518">
    <property type="entry name" value="ZF_RING_1"/>
    <property type="match status" value="1"/>
</dbReference>
<protein>
    <recommendedName>
        <fullName evidence="2">RBR-type E3 ubiquitin transferase</fullName>
        <ecNumber evidence="2">2.3.2.31</ecNumber>
    </recommendedName>
</protein>
<evidence type="ECO:0000256" key="2">
    <source>
        <dbReference type="ARBA" id="ARBA00012251"/>
    </source>
</evidence>
<keyword evidence="10" id="KW-0175">Coiled coil</keyword>
<dbReference type="InterPro" id="IPR013083">
    <property type="entry name" value="Znf_RING/FYVE/PHD"/>
</dbReference>
<sequence length="1058" mass="119241">MSTSTSPTRARRRPGRGPQSVTSPNHTQHALAPDSNASANGAGLGSGSTQTCRFHARGHCRYGDQCKQRHDSRATIATTISHQFSPSADNSKRQPLDSPSCDIKSPSRSKPCFAWRKGSCARGDQCRYTHDLGEAPRNNVASQSPAEILNNPPQVNTPAQQRTEQSAKEVRAQGRKRRADRDRQRKEDSELAKLREAAAQKKITELEANRRADEKARALEQLKQATIAEKHRSDALFTIQCIPFGSTIVTFGAGAQIVAAVTGFETCRVTISNVPFGVQITQLRSFVQEHLSGTGEGVKEKFYVVSLKRWNQSQEGLVLAEAEVAKDLVRRLDGVIFRGQSLKIDLNENGGGVGSMRVRNWGALSLKVSWRDPSSRYVVTYLSQNIAEEQKRRFDGAQAFGRKVKVEYNTSRYEGINPVQILISDLPYEVTDDSVRSFFNGMTARRISGQGFTYTESNARSQLKDHIQRLCNTRSIPLPDFDEPRPRTGTTAHAVEHTVYVRFDTWDSARQIHDLLKDQRFPWVGNTFLRVWLPNPIQYEITIPLNQYQAQQARWKSLLIDTECKKDVRLRIVEKPEKEKVSVQVEGNDAKAVGMLKVRVENFVAGEKISLWHGSFRTDSGRSFLRDLQQLTKVLVIPDWRLKVVKAYGEPAAIGKARDAILQEIDRLANLDYTVTLSRDSVRFFAQQGIASLKERFGEDSVTLNISGSPRITVRGGEDAQYALHSLIEQSRTRILPFGNEGSSSSYCPVCLDEVSVPIQLGCGHEYCSACLHHFFTAEVKSFPIVCLGDEVQCKKPIALPIIQQFLTEVQFNALLETAFVQHVEKNPEVFRYCPTPDCEQLYRYAGSGLSDRDTTACCPSCLSEICTRCHEGHEGMTCDERQRARNDQENNEELNARWAVMAGVKRCPKCDVWIEKTEGCNHISCRCGVHICWRCMGVFEPGTIYQHMTTAHGGYGVGDVAIRNDDYDAQARELQAWNNLAAARQNAPRPAFLLDLERENRLRAIAIVWQEDQRRANIHIQNQNELRRQQQEQRIRDLEATQRRARQEEGGNWCTIM</sequence>
<organism evidence="15 16">
    <name type="scientific">Lentinula detonsa</name>
    <dbReference type="NCBI Taxonomy" id="2804962"/>
    <lineage>
        <taxon>Eukaryota</taxon>
        <taxon>Fungi</taxon>
        <taxon>Dikarya</taxon>
        <taxon>Basidiomycota</taxon>
        <taxon>Agaricomycotina</taxon>
        <taxon>Agaricomycetes</taxon>
        <taxon>Agaricomycetidae</taxon>
        <taxon>Agaricales</taxon>
        <taxon>Marasmiineae</taxon>
        <taxon>Omphalotaceae</taxon>
        <taxon>Lentinula</taxon>
    </lineage>
</organism>
<feature type="compositionally biased region" description="Basic and acidic residues" evidence="11">
    <location>
        <begin position="179"/>
        <end position="190"/>
    </location>
</feature>
<dbReference type="GO" id="GO:0008270">
    <property type="term" value="F:zinc ion binding"/>
    <property type="evidence" value="ECO:0007669"/>
    <property type="project" value="UniProtKB-KW"/>
</dbReference>
<gene>
    <name evidence="15" type="ORF">F5890DRAFT_339700</name>
</gene>
<dbReference type="GO" id="GO:0016567">
    <property type="term" value="P:protein ubiquitination"/>
    <property type="evidence" value="ECO:0007669"/>
    <property type="project" value="InterPro"/>
</dbReference>
<evidence type="ECO:0000259" key="12">
    <source>
        <dbReference type="PROSITE" id="PS50089"/>
    </source>
</evidence>
<keyword evidence="4 9" id="KW-0479">Metal-binding</keyword>
<dbReference type="PANTHER" id="PTHR11685">
    <property type="entry name" value="RBR FAMILY RING FINGER AND IBR DOMAIN-CONTAINING"/>
    <property type="match status" value="1"/>
</dbReference>
<dbReference type="InterPro" id="IPR002867">
    <property type="entry name" value="IBR_dom"/>
</dbReference>
<feature type="coiled-coil region" evidence="10">
    <location>
        <begin position="1022"/>
        <end position="1049"/>
    </location>
</feature>
<dbReference type="InterPro" id="IPR001841">
    <property type="entry name" value="Znf_RING"/>
</dbReference>
<dbReference type="InterPro" id="IPR000571">
    <property type="entry name" value="Znf_CCCH"/>
</dbReference>
<dbReference type="PROSITE" id="PS50103">
    <property type="entry name" value="ZF_C3H1"/>
    <property type="match status" value="2"/>
</dbReference>
<dbReference type="InterPro" id="IPR018957">
    <property type="entry name" value="Znf_C3HC4_RING-type"/>
</dbReference>
<evidence type="ECO:0000259" key="13">
    <source>
        <dbReference type="PROSITE" id="PS50103"/>
    </source>
</evidence>
<proteinExistence type="predicted"/>
<dbReference type="CDD" id="cd20335">
    <property type="entry name" value="BRcat_RBR"/>
    <property type="match status" value="1"/>
</dbReference>
<dbReference type="InterPro" id="IPR036855">
    <property type="entry name" value="Znf_CCCH_sf"/>
</dbReference>
<accession>A0AA38PV79</accession>
<dbReference type="PROSITE" id="PS50089">
    <property type="entry name" value="ZF_RING_2"/>
    <property type="match status" value="1"/>
</dbReference>
<dbReference type="Gene3D" id="3.30.1370.210">
    <property type="match status" value="1"/>
</dbReference>
<feature type="domain" description="RING-type" evidence="12">
    <location>
        <begin position="748"/>
        <end position="787"/>
    </location>
</feature>
<comment type="catalytic activity">
    <reaction evidence="1">
        <text>[E2 ubiquitin-conjugating enzyme]-S-ubiquitinyl-L-cysteine + [acceptor protein]-L-lysine = [E2 ubiquitin-conjugating enzyme]-L-cysteine + [acceptor protein]-N(6)-ubiquitinyl-L-lysine.</text>
        <dbReference type="EC" id="2.3.2.31"/>
    </reaction>
</comment>
<dbReference type="SUPFAM" id="SSF57850">
    <property type="entry name" value="RING/U-box"/>
    <property type="match status" value="2"/>
</dbReference>
<feature type="region of interest" description="Disordered" evidence="11">
    <location>
        <begin position="1"/>
        <end position="48"/>
    </location>
</feature>
<keyword evidence="5" id="KW-0677">Repeat</keyword>
<dbReference type="AlphaFoldDB" id="A0AA38PV79"/>
<evidence type="ECO:0000256" key="7">
    <source>
        <dbReference type="ARBA" id="ARBA00022786"/>
    </source>
</evidence>
<evidence type="ECO:0000256" key="1">
    <source>
        <dbReference type="ARBA" id="ARBA00001798"/>
    </source>
</evidence>